<evidence type="ECO:0000256" key="2">
    <source>
        <dbReference type="ARBA" id="ARBA00022475"/>
    </source>
</evidence>
<evidence type="ECO:0000313" key="12">
    <source>
        <dbReference type="Proteomes" id="UP000243719"/>
    </source>
</evidence>
<dbReference type="EMBL" id="FNLO01000001">
    <property type="protein sequence ID" value="SDV46768.1"/>
    <property type="molecule type" value="Genomic_DNA"/>
</dbReference>
<dbReference type="SUPFAM" id="SSF58104">
    <property type="entry name" value="Methyl-accepting chemotaxis protein (MCP) signaling domain"/>
    <property type="match status" value="1"/>
</dbReference>
<dbReference type="PANTHER" id="PTHR43531:SF14">
    <property type="entry name" value="METHYL-ACCEPTING CHEMOTAXIS PROTEIN I-RELATED"/>
    <property type="match status" value="1"/>
</dbReference>
<evidence type="ECO:0000256" key="6">
    <source>
        <dbReference type="ARBA" id="ARBA00023136"/>
    </source>
</evidence>
<dbReference type="Gene3D" id="1.10.287.950">
    <property type="entry name" value="Methyl-accepting chemotaxis protein"/>
    <property type="match status" value="1"/>
</dbReference>
<evidence type="ECO:0000256" key="9">
    <source>
        <dbReference type="SAM" id="Phobius"/>
    </source>
</evidence>
<dbReference type="InterPro" id="IPR004089">
    <property type="entry name" value="MCPsignal_dom"/>
</dbReference>
<dbReference type="AlphaFoldDB" id="A0A1H2PM63"/>
<evidence type="ECO:0000256" key="8">
    <source>
        <dbReference type="PROSITE-ProRule" id="PRU00284"/>
    </source>
</evidence>
<dbReference type="GO" id="GO:0007165">
    <property type="term" value="P:signal transduction"/>
    <property type="evidence" value="ECO:0007669"/>
    <property type="project" value="UniProtKB-KW"/>
</dbReference>
<evidence type="ECO:0000259" key="10">
    <source>
        <dbReference type="PROSITE" id="PS50111"/>
    </source>
</evidence>
<dbReference type="InterPro" id="IPR051310">
    <property type="entry name" value="MCP_chemotaxis"/>
</dbReference>
<evidence type="ECO:0000256" key="1">
    <source>
        <dbReference type="ARBA" id="ARBA00004651"/>
    </source>
</evidence>
<dbReference type="RefSeq" id="WP_091904405.1">
    <property type="nucleotide sequence ID" value="NZ_FNLO01000001.1"/>
</dbReference>
<dbReference type="GO" id="GO:0004888">
    <property type="term" value="F:transmembrane signaling receptor activity"/>
    <property type="evidence" value="ECO:0007669"/>
    <property type="project" value="TreeGrafter"/>
</dbReference>
<dbReference type="PROSITE" id="PS50111">
    <property type="entry name" value="CHEMOTAXIS_TRANSDUC_2"/>
    <property type="match status" value="1"/>
</dbReference>
<keyword evidence="2" id="KW-1003">Cell membrane</keyword>
<keyword evidence="6 9" id="KW-0472">Membrane</keyword>
<evidence type="ECO:0000256" key="7">
    <source>
        <dbReference type="ARBA" id="ARBA00029447"/>
    </source>
</evidence>
<comment type="subcellular location">
    <subcellularLocation>
        <location evidence="1">Cell membrane</location>
        <topology evidence="1">Multi-pass membrane protein</topology>
    </subcellularLocation>
</comment>
<protein>
    <submittedName>
        <fullName evidence="11">Methyl-accepting chemotaxis sensory transducer with Cache sensor</fullName>
    </submittedName>
</protein>
<reference evidence="12" key="1">
    <citation type="submission" date="2016-09" db="EMBL/GenBank/DDBJ databases">
        <authorList>
            <person name="Varghese N."/>
            <person name="Submissions S."/>
        </authorList>
    </citation>
    <scope>NUCLEOTIDE SEQUENCE [LARGE SCALE GENOMIC DNA]</scope>
    <source>
        <strain evidence="12">JS23</strain>
    </source>
</reference>
<dbReference type="GO" id="GO:0006935">
    <property type="term" value="P:chemotaxis"/>
    <property type="evidence" value="ECO:0007669"/>
    <property type="project" value="TreeGrafter"/>
</dbReference>
<dbReference type="Proteomes" id="UP000243719">
    <property type="component" value="Unassembled WGS sequence"/>
</dbReference>
<dbReference type="OrthoDB" id="8555762at2"/>
<accession>A0A1H2PM63</accession>
<name>A0A1H2PM63_9BURK</name>
<dbReference type="SMART" id="SM01049">
    <property type="entry name" value="Cache_2"/>
    <property type="match status" value="1"/>
</dbReference>
<dbReference type="PANTHER" id="PTHR43531">
    <property type="entry name" value="PROTEIN ICFG"/>
    <property type="match status" value="1"/>
</dbReference>
<dbReference type="CDD" id="cd11386">
    <property type="entry name" value="MCP_signal"/>
    <property type="match status" value="1"/>
</dbReference>
<dbReference type="STRING" id="1770053.SAMN05216551_101621"/>
<evidence type="ECO:0000256" key="5">
    <source>
        <dbReference type="ARBA" id="ARBA00022989"/>
    </source>
</evidence>
<gene>
    <name evidence="11" type="ORF">SAMN05216551_101621</name>
</gene>
<keyword evidence="12" id="KW-1185">Reference proteome</keyword>
<evidence type="ECO:0000256" key="4">
    <source>
        <dbReference type="ARBA" id="ARBA00022692"/>
    </source>
</evidence>
<keyword evidence="8" id="KW-0807">Transducer</keyword>
<keyword evidence="4 9" id="KW-0812">Transmembrane</keyword>
<feature type="domain" description="Methyl-accepting transducer" evidence="10">
    <location>
        <begin position="271"/>
        <end position="500"/>
    </location>
</feature>
<keyword evidence="5 9" id="KW-1133">Transmembrane helix</keyword>
<dbReference type="InterPro" id="IPR033480">
    <property type="entry name" value="sCache_2"/>
</dbReference>
<dbReference type="Pfam" id="PF00015">
    <property type="entry name" value="MCPsignal"/>
    <property type="match status" value="1"/>
</dbReference>
<dbReference type="FunFam" id="1.10.287.950:FF:000001">
    <property type="entry name" value="Methyl-accepting chemotaxis sensory transducer"/>
    <property type="match status" value="1"/>
</dbReference>
<comment type="similarity">
    <text evidence="7">Belongs to the methyl-accepting chemotaxis (MCP) protein family.</text>
</comment>
<feature type="transmembrane region" description="Helical" evidence="9">
    <location>
        <begin position="192"/>
        <end position="210"/>
    </location>
</feature>
<evidence type="ECO:0000256" key="3">
    <source>
        <dbReference type="ARBA" id="ARBA00022481"/>
    </source>
</evidence>
<dbReference type="InterPro" id="IPR004010">
    <property type="entry name" value="Double_Cache_2"/>
</dbReference>
<organism evidence="11 12">
    <name type="scientific">Chitinasiproducens palmae</name>
    <dbReference type="NCBI Taxonomy" id="1770053"/>
    <lineage>
        <taxon>Bacteria</taxon>
        <taxon>Pseudomonadati</taxon>
        <taxon>Pseudomonadota</taxon>
        <taxon>Betaproteobacteria</taxon>
        <taxon>Burkholderiales</taxon>
        <taxon>Burkholderiaceae</taxon>
        <taxon>Chitinasiproducens</taxon>
    </lineage>
</organism>
<dbReference type="GO" id="GO:0005886">
    <property type="term" value="C:plasma membrane"/>
    <property type="evidence" value="ECO:0007669"/>
    <property type="project" value="UniProtKB-SubCell"/>
</dbReference>
<evidence type="ECO:0000313" key="11">
    <source>
        <dbReference type="EMBL" id="SDV46768.1"/>
    </source>
</evidence>
<dbReference type="Gene3D" id="3.30.450.20">
    <property type="entry name" value="PAS domain"/>
    <property type="match status" value="1"/>
</dbReference>
<proteinExistence type="inferred from homology"/>
<sequence>MNRLSLSQKLWLPLLLAWVGLLALTIWDATQTRRLQLAEREQALADIVEMAYTTAAGLEKAGAAGTLTPEAAKADAIARIADMRFTGNGYLTIVGTNSAVVMHPINPKLNGKDMSAWQDAKGDYLYRNIAALGSSPQGAGYLEYWWPRPGASDPSPKMGYVKRFQPWGWDFIAGAYKDDIEASFRATLRNSIAMLVVLGILISSLAAMAIRSVRRSLGGEPVEAARLAREIAAGDLTGTIDVKAGDDASVVAAIAYTRDTLASTVARVKQVADAINVAAGEIAAGNADLSSRTEEQAASLEETAAAMDQLTATVRQNADNAAQASRLAGDASSEASNGGQVVEQVVSDVRAIAESSKQVADITSVIDGIAFQTNILALNAAVEAARAGENGRGFAVVAGEVRNLAQRSAAAAKEIRVLIDASLSRIEAGADRAESAGQAMGDIVRAVARVTTIVDEIASASKQQSLGIEEINRAVSQMDGTTQRNAALVEEAAAAAAQLKEQAAHLGEVTAVFRLNRAVHGGRTSDLDAAVDGGRGALGGWTGAAGDVRFA</sequence>
<dbReference type="SMART" id="SM00283">
    <property type="entry name" value="MA"/>
    <property type="match status" value="1"/>
</dbReference>
<keyword evidence="3" id="KW-0488">Methylation</keyword>
<dbReference type="Pfam" id="PF08269">
    <property type="entry name" value="dCache_2"/>
    <property type="match status" value="1"/>
</dbReference>